<dbReference type="AlphaFoldDB" id="A0A9P8SFG7"/>
<evidence type="ECO:0000256" key="3">
    <source>
        <dbReference type="ARBA" id="ARBA00022801"/>
    </source>
</evidence>
<protein>
    <submittedName>
        <fullName evidence="6">Pyroglutamyl peptidase domain-containing protein</fullName>
    </submittedName>
</protein>
<evidence type="ECO:0000313" key="6">
    <source>
        <dbReference type="EMBL" id="KAH0959420.1"/>
    </source>
</evidence>
<evidence type="ECO:0000256" key="1">
    <source>
        <dbReference type="ARBA" id="ARBA00006641"/>
    </source>
</evidence>
<dbReference type="GO" id="GO:0008234">
    <property type="term" value="F:cysteine-type peptidase activity"/>
    <property type="evidence" value="ECO:0007669"/>
    <property type="project" value="UniProtKB-KW"/>
</dbReference>
<dbReference type="Gene3D" id="3.40.630.20">
    <property type="entry name" value="Peptidase C15, pyroglutamyl peptidase I-like"/>
    <property type="match status" value="1"/>
</dbReference>
<dbReference type="OrthoDB" id="407146at2759"/>
<keyword evidence="5" id="KW-0732">Signal</keyword>
<dbReference type="PANTHER" id="PTHR23402">
    <property type="entry name" value="PROTEASE FAMILY C15 PYROGLUTAMYL-PEPTIDASE I-RELATED"/>
    <property type="match status" value="1"/>
</dbReference>
<dbReference type="Proteomes" id="UP000824596">
    <property type="component" value="Unassembled WGS sequence"/>
</dbReference>
<keyword evidence="3" id="KW-0378">Hydrolase</keyword>
<dbReference type="GeneID" id="68358331"/>
<evidence type="ECO:0000313" key="7">
    <source>
        <dbReference type="Proteomes" id="UP000824596"/>
    </source>
</evidence>
<organism evidence="6 7">
    <name type="scientific">Hirsutella rhossiliensis</name>
    <dbReference type="NCBI Taxonomy" id="111463"/>
    <lineage>
        <taxon>Eukaryota</taxon>
        <taxon>Fungi</taxon>
        <taxon>Dikarya</taxon>
        <taxon>Ascomycota</taxon>
        <taxon>Pezizomycotina</taxon>
        <taxon>Sordariomycetes</taxon>
        <taxon>Hypocreomycetidae</taxon>
        <taxon>Hypocreales</taxon>
        <taxon>Ophiocordycipitaceae</taxon>
        <taxon>Hirsutella</taxon>
    </lineage>
</organism>
<comment type="similarity">
    <text evidence="1">Belongs to the peptidase C15 family.</text>
</comment>
<dbReference type="EMBL" id="JAIZPD010000012">
    <property type="protein sequence ID" value="KAH0959420.1"/>
    <property type="molecule type" value="Genomic_DNA"/>
</dbReference>
<evidence type="ECO:0000256" key="4">
    <source>
        <dbReference type="ARBA" id="ARBA00022807"/>
    </source>
</evidence>
<reference evidence="6" key="1">
    <citation type="submission" date="2021-09" db="EMBL/GenBank/DDBJ databases">
        <title>A high-quality genome of the endoparasitic fungus Hirsutella rhossiliensis with a comparison of Hirsutella genomes reveals transposable elements contributing to genome size variation.</title>
        <authorList>
            <person name="Lin R."/>
            <person name="Jiao Y."/>
            <person name="Sun X."/>
            <person name="Ling J."/>
            <person name="Xie B."/>
            <person name="Cheng X."/>
        </authorList>
    </citation>
    <scope>NUCLEOTIDE SEQUENCE</scope>
    <source>
        <strain evidence="6">HR02</strain>
    </source>
</reference>
<dbReference type="SUPFAM" id="SSF53182">
    <property type="entry name" value="Pyrrolidone carboxyl peptidase (pyroglutamate aminopeptidase)"/>
    <property type="match status" value="1"/>
</dbReference>
<keyword evidence="4" id="KW-0788">Thiol protease</keyword>
<evidence type="ECO:0000256" key="5">
    <source>
        <dbReference type="SAM" id="SignalP"/>
    </source>
</evidence>
<dbReference type="GO" id="GO:0006508">
    <property type="term" value="P:proteolysis"/>
    <property type="evidence" value="ECO:0007669"/>
    <property type="project" value="UniProtKB-KW"/>
</dbReference>
<comment type="caution">
    <text evidence="6">The sequence shown here is derived from an EMBL/GenBank/DDBJ whole genome shotgun (WGS) entry which is preliminary data.</text>
</comment>
<dbReference type="InterPro" id="IPR016125">
    <property type="entry name" value="Peptidase_C15-like"/>
</dbReference>
<keyword evidence="7" id="KW-1185">Reference proteome</keyword>
<name>A0A9P8SFG7_9HYPO</name>
<dbReference type="PANTHER" id="PTHR23402:SF1">
    <property type="entry name" value="PYROGLUTAMYL-PEPTIDASE I"/>
    <property type="match status" value="1"/>
</dbReference>
<dbReference type="Pfam" id="PF01470">
    <property type="entry name" value="Peptidase_C15"/>
    <property type="match status" value="1"/>
</dbReference>
<evidence type="ECO:0000256" key="2">
    <source>
        <dbReference type="ARBA" id="ARBA00022670"/>
    </source>
</evidence>
<proteinExistence type="inferred from homology"/>
<gene>
    <name evidence="6" type="ORF">HRG_09202</name>
</gene>
<dbReference type="RefSeq" id="XP_044716933.1">
    <property type="nucleotide sequence ID" value="XM_044867673.1"/>
</dbReference>
<keyword evidence="2" id="KW-0645">Protease</keyword>
<feature type="chain" id="PRO_5040375874" evidence="5">
    <location>
        <begin position="20"/>
        <end position="275"/>
    </location>
</feature>
<sequence>MKPSVFSLLVSALAGTVAAKPVEAAAIAGADLEPASPMTQHAPKAVLTVLVTGFGNFAQLKNPSWEIAKGLPSCLPALGADKGKTIEIPPVRILVPQEAIPVSYKAVREIVPSFWETYQGHKVDLAIHIGMTAGSVYKIERRGHRNGYKIGDIDEEIPEDEEKGKKGENWIWQGLPDEIQTELDLDDVLKRWQGFGAKNASLQVSEDAGRFLCDFIYYSSLSTLWKRQRPRKVVFLHVPTDSSSQAVRQGQELTLSLIRSMVESETQRAGNAACT</sequence>
<dbReference type="InterPro" id="IPR036440">
    <property type="entry name" value="Peptidase_C15-like_sf"/>
</dbReference>
<accession>A0A9P8SFG7</accession>
<feature type="signal peptide" evidence="5">
    <location>
        <begin position="1"/>
        <end position="19"/>
    </location>
</feature>